<feature type="region of interest" description="Disordered" evidence="1">
    <location>
        <begin position="1"/>
        <end position="28"/>
    </location>
</feature>
<dbReference type="AlphaFoldDB" id="A0A6A5G4A6"/>
<dbReference type="KEGG" id="crq:GCK72_026111"/>
<dbReference type="Proteomes" id="UP000483820">
    <property type="component" value="Chromosome X"/>
</dbReference>
<comment type="caution">
    <text evidence="2">The sequence shown here is derived from an EMBL/GenBank/DDBJ whole genome shotgun (WGS) entry which is preliminary data.</text>
</comment>
<evidence type="ECO:0000256" key="1">
    <source>
        <dbReference type="SAM" id="MobiDB-lite"/>
    </source>
</evidence>
<reference evidence="2 3" key="1">
    <citation type="submission" date="2019-12" db="EMBL/GenBank/DDBJ databases">
        <title>Chromosome-level assembly of the Caenorhabditis remanei genome.</title>
        <authorList>
            <person name="Teterina A.A."/>
            <person name="Willis J.H."/>
            <person name="Phillips P.C."/>
        </authorList>
    </citation>
    <scope>NUCLEOTIDE SEQUENCE [LARGE SCALE GENOMIC DNA]</scope>
    <source>
        <strain evidence="2 3">PX506</strain>
        <tissue evidence="2">Whole organism</tissue>
    </source>
</reference>
<dbReference type="EMBL" id="WUAV01000006">
    <property type="protein sequence ID" value="KAF1749643.1"/>
    <property type="molecule type" value="Genomic_DNA"/>
</dbReference>
<evidence type="ECO:0000313" key="3">
    <source>
        <dbReference type="Proteomes" id="UP000483820"/>
    </source>
</evidence>
<dbReference type="GeneID" id="9813805"/>
<sequence length="183" mass="22074">MESEIRELDHKREQNKEELFEKEIESEDQQNKLTHYKELYDGFFYLVTMLREKQKKLLRSKGILRKLVQECEKEESKKDEADDLNEYLFNLEEGEATPQVAKKPCNSTNFYQNQRPARRGNPNWTTKSTSSKKKWEEAWKEARRQQDLQIILKLIQRSSISEYEADKQTSDQVMKKKDEYIKR</sequence>
<feature type="region of interest" description="Disordered" evidence="1">
    <location>
        <begin position="98"/>
        <end position="131"/>
    </location>
</feature>
<proteinExistence type="predicted"/>
<evidence type="ECO:0000313" key="2">
    <source>
        <dbReference type="EMBL" id="KAF1749643.1"/>
    </source>
</evidence>
<feature type="compositionally biased region" description="Basic and acidic residues" evidence="1">
    <location>
        <begin position="164"/>
        <end position="183"/>
    </location>
</feature>
<organism evidence="2 3">
    <name type="scientific">Caenorhabditis remanei</name>
    <name type="common">Caenorhabditis vulgaris</name>
    <dbReference type="NCBI Taxonomy" id="31234"/>
    <lineage>
        <taxon>Eukaryota</taxon>
        <taxon>Metazoa</taxon>
        <taxon>Ecdysozoa</taxon>
        <taxon>Nematoda</taxon>
        <taxon>Chromadorea</taxon>
        <taxon>Rhabditida</taxon>
        <taxon>Rhabditina</taxon>
        <taxon>Rhabditomorpha</taxon>
        <taxon>Rhabditoidea</taxon>
        <taxon>Rhabditidae</taxon>
        <taxon>Peloderinae</taxon>
        <taxon>Caenorhabditis</taxon>
    </lineage>
</organism>
<feature type="region of interest" description="Disordered" evidence="1">
    <location>
        <begin position="163"/>
        <end position="183"/>
    </location>
</feature>
<protein>
    <submittedName>
        <fullName evidence="2">Uncharacterized protein</fullName>
    </submittedName>
</protein>
<accession>A0A6A5G4A6</accession>
<feature type="compositionally biased region" description="Polar residues" evidence="1">
    <location>
        <begin position="105"/>
        <end position="115"/>
    </location>
</feature>
<dbReference type="CTD" id="9813805"/>
<name>A0A6A5G4A6_CAERE</name>
<dbReference type="RefSeq" id="XP_053580233.1">
    <property type="nucleotide sequence ID" value="XM_053736667.1"/>
</dbReference>
<feature type="compositionally biased region" description="Basic and acidic residues" evidence="1">
    <location>
        <begin position="1"/>
        <end position="23"/>
    </location>
</feature>
<gene>
    <name evidence="2" type="ORF">GCK72_026111</name>
</gene>